<evidence type="ECO:0000256" key="1">
    <source>
        <dbReference type="SAM" id="Coils"/>
    </source>
</evidence>
<dbReference type="GO" id="GO:0004803">
    <property type="term" value="F:transposase activity"/>
    <property type="evidence" value="ECO:0007669"/>
    <property type="project" value="InterPro"/>
</dbReference>
<dbReference type="GO" id="GO:0003677">
    <property type="term" value="F:DNA binding"/>
    <property type="evidence" value="ECO:0007669"/>
    <property type="project" value="InterPro"/>
</dbReference>
<evidence type="ECO:0000313" key="2">
    <source>
        <dbReference type="EMBL" id="ABK45811.1"/>
    </source>
</evidence>
<dbReference type="GO" id="GO:0006313">
    <property type="term" value="P:DNA transposition"/>
    <property type="evidence" value="ECO:0007669"/>
    <property type="project" value="InterPro"/>
</dbReference>
<keyword evidence="1" id="KW-0175">Coiled coil</keyword>
<evidence type="ECO:0000313" key="3">
    <source>
        <dbReference type="Proteomes" id="UP000002586"/>
    </source>
</evidence>
<feature type="coiled-coil region" evidence="1">
    <location>
        <begin position="33"/>
        <end position="60"/>
    </location>
</feature>
<dbReference type="Proteomes" id="UP000002586">
    <property type="component" value="Chromosome"/>
</dbReference>
<dbReference type="AlphaFoldDB" id="A0LCW8"/>
<reference evidence="3" key="1">
    <citation type="journal article" date="2009" name="Appl. Environ. Microbiol.">
        <title>Complete genome sequence of the chemolithoautotrophic marine magnetotactic coccus strain MC-1.</title>
        <authorList>
            <person name="Schubbe S."/>
            <person name="Williams T.J."/>
            <person name="Xie G."/>
            <person name="Kiss H.E."/>
            <person name="Brettin T.S."/>
            <person name="Martinez D."/>
            <person name="Ross C.A."/>
            <person name="Schuler D."/>
            <person name="Cox B.L."/>
            <person name="Nealson K.H."/>
            <person name="Bazylinski D.A."/>
        </authorList>
    </citation>
    <scope>NUCLEOTIDE SEQUENCE [LARGE SCALE GENOMIC DNA]</scope>
    <source>
        <strain evidence="3">ATCC BAA-1437 / JCM 17883 / MC-1</strain>
    </source>
</reference>
<dbReference type="InterPro" id="IPR009057">
    <property type="entry name" value="Homeodomain-like_sf"/>
</dbReference>
<dbReference type="eggNOG" id="COG2963">
    <property type="taxonomic scope" value="Bacteria"/>
</dbReference>
<name>A0LCW8_MAGMM</name>
<protein>
    <submittedName>
        <fullName evidence="2">IS600 ORF1</fullName>
    </submittedName>
</protein>
<dbReference type="HOGENOM" id="CLU_027402_33_0_5"/>
<dbReference type="EMBL" id="CP000471">
    <property type="protein sequence ID" value="ABK45811.1"/>
    <property type="molecule type" value="Genomic_DNA"/>
</dbReference>
<gene>
    <name evidence="2" type="ordered locus">Mmc1_3325</name>
</gene>
<reference evidence="2 3" key="2">
    <citation type="journal article" date="2012" name="Int. J. Syst. Evol. Microbiol.">
        <title>Magnetococcus marinus gen. nov., sp. nov., a marine, magnetotactic bacterium that represents a novel lineage (Magnetococcaceae fam. nov.; Magnetococcales ord. nov.) at the base of the Alphaproteobacteria.</title>
        <authorList>
            <person name="Bazylinski D.A."/>
            <person name="Williams T.J."/>
            <person name="Lefevre C.T."/>
            <person name="Berg R.J."/>
            <person name="Zhang C.L."/>
            <person name="Bowser S.S."/>
            <person name="Dean A.J."/>
            <person name="Beveridge T.J."/>
        </authorList>
    </citation>
    <scope>NUCLEOTIDE SEQUENCE [LARGE SCALE GENOMIC DNA]</scope>
    <source>
        <strain evidence="3">ATCC BAA-1437 / JCM 17883 / MC-1</strain>
    </source>
</reference>
<organism evidence="2 3">
    <name type="scientific">Magnetococcus marinus (strain ATCC BAA-1437 / JCM 17883 / MC-1)</name>
    <dbReference type="NCBI Taxonomy" id="156889"/>
    <lineage>
        <taxon>Bacteria</taxon>
        <taxon>Pseudomonadati</taxon>
        <taxon>Pseudomonadota</taxon>
        <taxon>Magnetococcia</taxon>
        <taxon>Magnetococcales</taxon>
        <taxon>Magnetococcaceae</taxon>
        <taxon>Magnetococcus</taxon>
    </lineage>
</organism>
<keyword evidence="3" id="KW-1185">Reference proteome</keyword>
<dbReference type="RefSeq" id="WP_011714870.1">
    <property type="nucleotide sequence ID" value="NC_008576.1"/>
</dbReference>
<dbReference type="InterPro" id="IPR002514">
    <property type="entry name" value="Transposase_8"/>
</dbReference>
<sequence length="73" mass="8245">MAAERLAIPKSTLSNWTSAARTHGKEMLGGRSVSDLEAEITRLRKELKQVREERDVIKKATAYFAKETLQNTI</sequence>
<dbReference type="Pfam" id="PF01527">
    <property type="entry name" value="HTH_Tnp_1"/>
    <property type="match status" value="1"/>
</dbReference>
<dbReference type="KEGG" id="mgm:Mmc1_3325"/>
<accession>A0LCW8</accession>
<dbReference type="SUPFAM" id="SSF46689">
    <property type="entry name" value="Homeodomain-like"/>
    <property type="match status" value="1"/>
</dbReference>
<proteinExistence type="predicted"/>